<dbReference type="OrthoDB" id="6036at2759"/>
<evidence type="ECO:0000259" key="6">
    <source>
        <dbReference type="PROSITE" id="PS50115"/>
    </source>
</evidence>
<dbReference type="PRINTS" id="PR00405">
    <property type="entry name" value="REVINTRACTNG"/>
</dbReference>
<dbReference type="WBParaSite" id="SRAE_2000372100.1">
    <property type="protein sequence ID" value="SRAE_2000372100.1"/>
    <property type="gene ID" value="WBGene00263946"/>
</dbReference>
<evidence type="ECO:0000256" key="2">
    <source>
        <dbReference type="ARBA" id="ARBA00022737"/>
    </source>
</evidence>
<dbReference type="EMBL" id="LN609529">
    <property type="protein sequence ID" value="CEF69069.1"/>
    <property type="molecule type" value="Genomic_DNA"/>
</dbReference>
<dbReference type="PROSITE" id="PS50115">
    <property type="entry name" value="ARFGAP"/>
    <property type="match status" value="1"/>
</dbReference>
<keyword evidence="3 5" id="KW-0863">Zinc-finger</keyword>
<dbReference type="PANTHER" id="PTHR46134:SF3">
    <property type="entry name" value="ARFGAP WITH FG REPEATS 1"/>
    <property type="match status" value="1"/>
</dbReference>
<accession>A0A090MZK0</accession>
<proteinExistence type="predicted"/>
<dbReference type="GO" id="GO:0005096">
    <property type="term" value="F:GTPase activator activity"/>
    <property type="evidence" value="ECO:0007669"/>
    <property type="project" value="InterPro"/>
</dbReference>
<evidence type="ECO:0000313" key="10">
    <source>
        <dbReference type="WormBase" id="SRAE_2000372100"/>
    </source>
</evidence>
<dbReference type="GO" id="GO:0016020">
    <property type="term" value="C:membrane"/>
    <property type="evidence" value="ECO:0007669"/>
    <property type="project" value="TreeGrafter"/>
</dbReference>
<evidence type="ECO:0000256" key="3">
    <source>
        <dbReference type="ARBA" id="ARBA00022771"/>
    </source>
</evidence>
<dbReference type="CTD" id="36381439"/>
<dbReference type="GO" id="GO:0005737">
    <property type="term" value="C:cytoplasm"/>
    <property type="evidence" value="ECO:0007669"/>
    <property type="project" value="TreeGrafter"/>
</dbReference>
<dbReference type="RefSeq" id="XP_024508269.1">
    <property type="nucleotide sequence ID" value="XM_024654948.1"/>
</dbReference>
<keyword evidence="4" id="KW-0862">Zinc</keyword>
<keyword evidence="2" id="KW-0677">Repeat</keyword>
<keyword evidence="8" id="KW-1185">Reference proteome</keyword>
<dbReference type="GO" id="GO:0008270">
    <property type="term" value="F:zinc ion binding"/>
    <property type="evidence" value="ECO:0007669"/>
    <property type="project" value="UniProtKB-KW"/>
</dbReference>
<protein>
    <submittedName>
        <fullName evidence="7 9">Drongo</fullName>
    </submittedName>
</protein>
<dbReference type="InterPro" id="IPR052248">
    <property type="entry name" value="Arf-GAP_FG-repeat_protein"/>
</dbReference>
<evidence type="ECO:0000256" key="1">
    <source>
        <dbReference type="ARBA" id="ARBA00022723"/>
    </source>
</evidence>
<dbReference type="Gene3D" id="1.10.220.150">
    <property type="entry name" value="Arf GTPase activating protein"/>
    <property type="match status" value="1"/>
</dbReference>
<dbReference type="STRING" id="34506.A0A090MZK0"/>
<organism evidence="7">
    <name type="scientific">Strongyloides ratti</name>
    <name type="common">Parasitic roundworm</name>
    <dbReference type="NCBI Taxonomy" id="34506"/>
    <lineage>
        <taxon>Eukaryota</taxon>
        <taxon>Metazoa</taxon>
        <taxon>Ecdysozoa</taxon>
        <taxon>Nematoda</taxon>
        <taxon>Chromadorea</taxon>
        <taxon>Rhabditida</taxon>
        <taxon>Tylenchina</taxon>
        <taxon>Panagrolaimomorpha</taxon>
        <taxon>Strongyloidoidea</taxon>
        <taxon>Strongyloididae</taxon>
        <taxon>Strongyloides</taxon>
    </lineage>
</organism>
<evidence type="ECO:0000256" key="4">
    <source>
        <dbReference type="ARBA" id="ARBA00022833"/>
    </source>
</evidence>
<dbReference type="CDD" id="cd08838">
    <property type="entry name" value="ArfGap_AGFG"/>
    <property type="match status" value="1"/>
</dbReference>
<dbReference type="AlphaFoldDB" id="A0A090MZK0"/>
<evidence type="ECO:0000313" key="9">
    <source>
        <dbReference type="WBParaSite" id="SRAE_2000372100.1"/>
    </source>
</evidence>
<keyword evidence="1" id="KW-0479">Metal-binding</keyword>
<dbReference type="Proteomes" id="UP000035682">
    <property type="component" value="Unplaced"/>
</dbReference>
<dbReference type="InterPro" id="IPR001164">
    <property type="entry name" value="ArfGAP_dom"/>
</dbReference>
<dbReference type="SMART" id="SM00105">
    <property type="entry name" value="ArfGap"/>
    <property type="match status" value="1"/>
</dbReference>
<dbReference type="PANTHER" id="PTHR46134">
    <property type="entry name" value="DRONGO, ISOFORM F"/>
    <property type="match status" value="1"/>
</dbReference>
<evidence type="ECO:0000256" key="5">
    <source>
        <dbReference type="PROSITE-ProRule" id="PRU00288"/>
    </source>
</evidence>
<dbReference type="InterPro" id="IPR038508">
    <property type="entry name" value="ArfGAP_dom_sf"/>
</dbReference>
<sequence length="465" mass="53767">MNDYRYKDYYEQQKFIMEKKHFEEEELSKAVRELAKIDANKFCSECGQRGPTYVNVTQGSFCCMHCSGLLRGLTPPHRVKSISMSTFTNSEVDLLRKRGNEWNKDIYLALFKGIKPFKQPIDLQSLKDHLILKYEKRMWYSAPKCSTVIIGAKELFAIPKSGSCFAGFNNQKKSVREVIPKITKNNDFYNYMKKNSPNNISAINENVIIKENEKNSKNESIFDNFDSIFGPSEYFKESKPINYSNSMFDFPTTSKTQYDWPCTFDETKVESSKSQNFDPFSSTFQEKNSFKCLQTNSSKTSFSFNDFFQNSLNSNMTNHSSTNTICEDLQNQTIPFQCGSYKLKCTSVPTTKVSLDNTSNTSKEKIDQCQNKINHQNPFLYPILKPKLEDDIDKHIYSNPFENISNCSTLTNNPFISQSQPSSLEKDLTKNLPFESFFTTTITNSHHHSEMMLNERKKHICDIFS</sequence>
<dbReference type="WormBase" id="SRAE_2000372100">
    <property type="protein sequence ID" value="SRP06344"/>
    <property type="gene ID" value="WBGene00263946"/>
</dbReference>
<evidence type="ECO:0000313" key="7">
    <source>
        <dbReference type="EMBL" id="CEF69069.1"/>
    </source>
</evidence>
<reference evidence="7 8" key="1">
    <citation type="submission" date="2014-09" db="EMBL/GenBank/DDBJ databases">
        <authorList>
            <person name="Martin A.A."/>
        </authorList>
    </citation>
    <scope>NUCLEOTIDE SEQUENCE</scope>
    <source>
        <strain evidence="8">ED321</strain>
        <strain evidence="7">ED321 Heterogonic</strain>
    </source>
</reference>
<evidence type="ECO:0000313" key="8">
    <source>
        <dbReference type="Proteomes" id="UP000035682"/>
    </source>
</evidence>
<dbReference type="InterPro" id="IPR037278">
    <property type="entry name" value="ARFGAP/RecO"/>
</dbReference>
<gene>
    <name evidence="7 9 10" type="ORF">SRAE_2000372100</name>
</gene>
<dbReference type="GeneID" id="36381439"/>
<feature type="domain" description="Arf-GAP" evidence="6">
    <location>
        <begin position="28"/>
        <end position="107"/>
    </location>
</feature>
<dbReference type="Pfam" id="PF01412">
    <property type="entry name" value="ArfGap"/>
    <property type="match status" value="1"/>
</dbReference>
<dbReference type="SUPFAM" id="SSF57863">
    <property type="entry name" value="ArfGap/RecO-like zinc finger"/>
    <property type="match status" value="1"/>
</dbReference>
<reference evidence="9" key="2">
    <citation type="submission" date="2020-12" db="UniProtKB">
        <authorList>
            <consortium name="WormBaseParasite"/>
        </authorList>
    </citation>
    <scope>IDENTIFICATION</scope>
</reference>
<name>A0A090MZK0_STRRB</name>